<evidence type="ECO:0000256" key="3">
    <source>
        <dbReference type="ARBA" id="ARBA00023082"/>
    </source>
</evidence>
<reference evidence="7 8" key="1">
    <citation type="submission" date="2011-12" db="EMBL/GenBank/DDBJ databases">
        <title>The Genome Sequence of Prevotella maculosa OT 289.</title>
        <authorList>
            <consortium name="The Broad Institute Genome Sequencing Platform"/>
            <person name="Earl A."/>
            <person name="Ward D."/>
            <person name="Feldgarden M."/>
            <person name="Gevers D."/>
            <person name="Izard J."/>
            <person name="Blanton J.M."/>
            <person name="Mathney J."/>
            <person name="Tanner A.C."/>
            <person name="Dewhirst F.E."/>
            <person name="Young S.K."/>
            <person name="Zeng Q."/>
            <person name="Gargeya S."/>
            <person name="Fitzgerald M."/>
            <person name="Haas B."/>
            <person name="Abouelleil A."/>
            <person name="Alvarado L."/>
            <person name="Arachchi H.M."/>
            <person name="Berlin A."/>
            <person name="Chapman S.B."/>
            <person name="Gearin G."/>
            <person name="Goldberg J."/>
            <person name="Griggs A."/>
            <person name="Gujja S."/>
            <person name="Hansen M."/>
            <person name="Heiman D."/>
            <person name="Howarth C."/>
            <person name="Larimer J."/>
            <person name="Lui A."/>
            <person name="MacDonald P.J.P."/>
            <person name="McCowen C."/>
            <person name="Montmayeur A."/>
            <person name="Murphy C."/>
            <person name="Neiman D."/>
            <person name="Pearson M."/>
            <person name="Priest M."/>
            <person name="Roberts A."/>
            <person name="Saif S."/>
            <person name="Shea T."/>
            <person name="Sisk P."/>
            <person name="Stolte C."/>
            <person name="Sykes S."/>
            <person name="Wortman J."/>
            <person name="Nusbaum C."/>
            <person name="Birren B."/>
        </authorList>
    </citation>
    <scope>NUCLEOTIDE SEQUENCE [LARGE SCALE GENOMIC DNA]</scope>
    <source>
        <strain evidence="7 8">OT 289</strain>
    </source>
</reference>
<keyword evidence="2" id="KW-0805">Transcription regulation</keyword>
<dbReference type="Gene3D" id="1.10.1740.10">
    <property type="match status" value="1"/>
</dbReference>
<feature type="domain" description="RNA polymerase sigma factor 70 region 4 type 2" evidence="6">
    <location>
        <begin position="126"/>
        <end position="176"/>
    </location>
</feature>
<feature type="domain" description="RNA polymerase sigma-70 region 2" evidence="5">
    <location>
        <begin position="26"/>
        <end position="90"/>
    </location>
</feature>
<gene>
    <name evidence="7" type="ORF">HMPREF9944_02518</name>
</gene>
<organism evidence="7 8">
    <name type="scientific">Segatella maculosa OT 289</name>
    <dbReference type="NCBI Taxonomy" id="999422"/>
    <lineage>
        <taxon>Bacteria</taxon>
        <taxon>Pseudomonadati</taxon>
        <taxon>Bacteroidota</taxon>
        <taxon>Bacteroidia</taxon>
        <taxon>Bacteroidales</taxon>
        <taxon>Prevotellaceae</taxon>
        <taxon>Segatella</taxon>
    </lineage>
</organism>
<evidence type="ECO:0000259" key="5">
    <source>
        <dbReference type="Pfam" id="PF04542"/>
    </source>
</evidence>
<evidence type="ECO:0000256" key="4">
    <source>
        <dbReference type="ARBA" id="ARBA00023163"/>
    </source>
</evidence>
<dbReference type="InterPro" id="IPR036388">
    <property type="entry name" value="WH-like_DNA-bd_sf"/>
</dbReference>
<dbReference type="InterPro" id="IPR007627">
    <property type="entry name" value="RNA_pol_sigma70_r2"/>
</dbReference>
<proteinExistence type="inferred from homology"/>
<dbReference type="InterPro" id="IPR013324">
    <property type="entry name" value="RNA_pol_sigma_r3/r4-like"/>
</dbReference>
<accession>H1HQS4</accession>
<dbReference type="NCBIfam" id="TIGR02937">
    <property type="entry name" value="sigma70-ECF"/>
    <property type="match status" value="1"/>
</dbReference>
<keyword evidence="8" id="KW-1185">Reference proteome</keyword>
<comment type="similarity">
    <text evidence="1">Belongs to the sigma-70 factor family. ECF subfamily.</text>
</comment>
<dbReference type="InterPro" id="IPR013325">
    <property type="entry name" value="RNA_pol_sigma_r2"/>
</dbReference>
<dbReference type="InterPro" id="IPR039425">
    <property type="entry name" value="RNA_pol_sigma-70-like"/>
</dbReference>
<dbReference type="AlphaFoldDB" id="H1HQS4"/>
<protein>
    <submittedName>
        <fullName evidence="7">Sigma-70 family RNA polymerase sigma factor</fullName>
    </submittedName>
</protein>
<evidence type="ECO:0000259" key="6">
    <source>
        <dbReference type="Pfam" id="PF08281"/>
    </source>
</evidence>
<dbReference type="GO" id="GO:0016987">
    <property type="term" value="F:sigma factor activity"/>
    <property type="evidence" value="ECO:0007669"/>
    <property type="project" value="UniProtKB-KW"/>
</dbReference>
<dbReference type="HOGENOM" id="CLU_047691_4_3_10"/>
<dbReference type="STRING" id="999422.HMPREF9944_02518"/>
<evidence type="ECO:0000313" key="8">
    <source>
        <dbReference type="Proteomes" id="UP000003167"/>
    </source>
</evidence>
<dbReference type="EMBL" id="AGEK01000049">
    <property type="protein sequence ID" value="EHO65947.1"/>
    <property type="molecule type" value="Genomic_DNA"/>
</dbReference>
<evidence type="ECO:0000256" key="1">
    <source>
        <dbReference type="ARBA" id="ARBA00010641"/>
    </source>
</evidence>
<dbReference type="Proteomes" id="UP000003167">
    <property type="component" value="Unassembled WGS sequence"/>
</dbReference>
<dbReference type="GO" id="GO:0006352">
    <property type="term" value="P:DNA-templated transcription initiation"/>
    <property type="evidence" value="ECO:0007669"/>
    <property type="project" value="InterPro"/>
</dbReference>
<keyword evidence="4" id="KW-0804">Transcription</keyword>
<keyword evidence="3" id="KW-0731">Sigma factor</keyword>
<name>H1HQS4_9BACT</name>
<dbReference type="PANTHER" id="PTHR43133">
    <property type="entry name" value="RNA POLYMERASE ECF-TYPE SIGMA FACTO"/>
    <property type="match status" value="1"/>
</dbReference>
<dbReference type="SUPFAM" id="SSF88659">
    <property type="entry name" value="Sigma3 and sigma4 domains of RNA polymerase sigma factors"/>
    <property type="match status" value="1"/>
</dbReference>
<evidence type="ECO:0000256" key="2">
    <source>
        <dbReference type="ARBA" id="ARBA00023015"/>
    </source>
</evidence>
<dbReference type="InterPro" id="IPR013249">
    <property type="entry name" value="RNA_pol_sigma70_r4_t2"/>
</dbReference>
<dbReference type="PATRIC" id="fig|999422.3.peg.2637"/>
<dbReference type="Pfam" id="PF04542">
    <property type="entry name" value="Sigma70_r2"/>
    <property type="match status" value="1"/>
</dbReference>
<dbReference type="RefSeq" id="WP_008566659.1">
    <property type="nucleotide sequence ID" value="NZ_JH594515.1"/>
</dbReference>
<dbReference type="Pfam" id="PF08281">
    <property type="entry name" value="Sigma70_r4_2"/>
    <property type="match status" value="1"/>
</dbReference>
<dbReference type="PANTHER" id="PTHR43133:SF46">
    <property type="entry name" value="RNA POLYMERASE SIGMA-70 FACTOR ECF SUBFAMILY"/>
    <property type="match status" value="1"/>
</dbReference>
<sequence length="198" mass="23253">MTVSSDNEPELIAAMRNGSQETFAVLFEYYAPQLIAFAMKYCHNRELAEEITEDTFVWIWTHRETLRNEQSIKSIIFIKTHHLIINAYRSTLNSPQFCDYINYVNSFSSIPNQGVVLEYQEFLKVIRHEMEKLTNTQRSVIELSRFEMMSIRDIAAQLGMQEQTIRNQLSLGLKHLRKLLKEAGYSLPLVLLFVNLWR</sequence>
<comment type="caution">
    <text evidence="7">The sequence shown here is derived from an EMBL/GenBank/DDBJ whole genome shotgun (WGS) entry which is preliminary data.</text>
</comment>
<dbReference type="GO" id="GO:0003677">
    <property type="term" value="F:DNA binding"/>
    <property type="evidence" value="ECO:0007669"/>
    <property type="project" value="InterPro"/>
</dbReference>
<dbReference type="SUPFAM" id="SSF88946">
    <property type="entry name" value="Sigma2 domain of RNA polymerase sigma factors"/>
    <property type="match status" value="1"/>
</dbReference>
<dbReference type="Gene3D" id="1.10.10.10">
    <property type="entry name" value="Winged helix-like DNA-binding domain superfamily/Winged helix DNA-binding domain"/>
    <property type="match status" value="1"/>
</dbReference>
<dbReference type="InterPro" id="IPR014284">
    <property type="entry name" value="RNA_pol_sigma-70_dom"/>
</dbReference>
<evidence type="ECO:0000313" key="7">
    <source>
        <dbReference type="EMBL" id="EHO65947.1"/>
    </source>
</evidence>